<comment type="caution">
    <text evidence="1">The sequence shown here is derived from an EMBL/GenBank/DDBJ whole genome shotgun (WGS) entry which is preliminary data.</text>
</comment>
<reference evidence="1 2" key="1">
    <citation type="submission" date="2023-07" db="EMBL/GenBank/DDBJ databases">
        <title>Genomic Encyclopedia of Type Strains, Phase IV (KMG-IV): sequencing the most valuable type-strain genomes for metagenomic binning, comparative biology and taxonomic classification.</title>
        <authorList>
            <person name="Goeker M."/>
        </authorList>
    </citation>
    <scope>NUCLEOTIDE SEQUENCE [LARGE SCALE GENOMIC DNA]</scope>
    <source>
        <strain evidence="1 2">DSM 11549</strain>
    </source>
</reference>
<protein>
    <recommendedName>
        <fullName evidence="3">Sulfotransferase family protein</fullName>
    </recommendedName>
</protein>
<evidence type="ECO:0008006" key="3">
    <source>
        <dbReference type="Google" id="ProtNLM"/>
    </source>
</evidence>
<gene>
    <name evidence="1" type="ORF">J2R99_001059</name>
</gene>
<proteinExistence type="predicted"/>
<evidence type="ECO:0000313" key="1">
    <source>
        <dbReference type="EMBL" id="MDQ0325210.1"/>
    </source>
</evidence>
<evidence type="ECO:0000313" key="2">
    <source>
        <dbReference type="Proteomes" id="UP001230253"/>
    </source>
</evidence>
<sequence>MRELLLHIGHPKTGSSTLQAFLARNAEELARRGLFLAGGDLGFDPHNKVSGNPLHYFRENAGIAPEAFAEHLRSKMAAIEAPEARFVLSTEILFNPGHAALFVPLLGETSVRVAYYIRRQDRVLLAAWRQWGLKRGLSLPEFIAYRMNSGLPDYEATIAEWSGIAGEDALRLRFLDPRFLTRGDLFADFAEFLKTPAEGLVPVANENVSPDARLLRFLSRHSGLFESLDDDRPIDVLAMGRSGDGAEKLKLPHNLFDLVRRRYEARNQEILARFMPDKAGLAVIDEADAPIEEARAGAEARDVEHVTARLVDLVSRQERTLQALLARIEKLEALRAKGSDGRTRG</sequence>
<dbReference type="Proteomes" id="UP001230253">
    <property type="component" value="Unassembled WGS sequence"/>
</dbReference>
<dbReference type="SUPFAM" id="SSF52540">
    <property type="entry name" value="P-loop containing nucleoside triphosphate hydrolases"/>
    <property type="match status" value="1"/>
</dbReference>
<dbReference type="RefSeq" id="WP_307153429.1">
    <property type="nucleotide sequence ID" value="NZ_JAUSUK010000001.1"/>
</dbReference>
<organism evidence="1 2">
    <name type="scientific">Rhodopseudomonas julia</name>
    <dbReference type="NCBI Taxonomy" id="200617"/>
    <lineage>
        <taxon>Bacteria</taxon>
        <taxon>Pseudomonadati</taxon>
        <taxon>Pseudomonadota</taxon>
        <taxon>Alphaproteobacteria</taxon>
        <taxon>Hyphomicrobiales</taxon>
        <taxon>Nitrobacteraceae</taxon>
        <taxon>Rhodopseudomonas</taxon>
    </lineage>
</organism>
<dbReference type="EMBL" id="JAUSUK010000001">
    <property type="protein sequence ID" value="MDQ0325210.1"/>
    <property type="molecule type" value="Genomic_DNA"/>
</dbReference>
<keyword evidence="2" id="KW-1185">Reference proteome</keyword>
<accession>A0ABU0C406</accession>
<name>A0ABU0C406_9BRAD</name>
<dbReference type="InterPro" id="IPR027417">
    <property type="entry name" value="P-loop_NTPase"/>
</dbReference>